<dbReference type="EMBL" id="JABSTQ010005127">
    <property type="protein sequence ID" value="KAG0440074.1"/>
    <property type="molecule type" value="Genomic_DNA"/>
</dbReference>
<comment type="caution">
    <text evidence="1">The sequence shown here is derived from an EMBL/GenBank/DDBJ whole genome shotgun (WGS) entry which is preliminary data.</text>
</comment>
<sequence>MRLAAALDEFPSCSESENDELLTIAAITGDRGGGKERAKVTNFVENAVRCFDDTKYSPGKISKCNADGCPYPTESADDEKKGKEEKKEGDGNDEKKEKEPNEEEGKGKEKEEGGGGEDDQKEEEED</sequence>
<reference evidence="1 2" key="1">
    <citation type="journal article" date="2020" name="Cell">
        <title>Large-Scale Comparative Analyses of Tick Genomes Elucidate Their Genetic Diversity and Vector Capacities.</title>
        <authorList>
            <consortium name="Tick Genome and Microbiome Consortium (TIGMIC)"/>
            <person name="Jia N."/>
            <person name="Wang J."/>
            <person name="Shi W."/>
            <person name="Du L."/>
            <person name="Sun Y."/>
            <person name="Zhan W."/>
            <person name="Jiang J.F."/>
            <person name="Wang Q."/>
            <person name="Zhang B."/>
            <person name="Ji P."/>
            <person name="Bell-Sakyi L."/>
            <person name="Cui X.M."/>
            <person name="Yuan T.T."/>
            <person name="Jiang B.G."/>
            <person name="Yang W.F."/>
            <person name="Lam T.T."/>
            <person name="Chang Q.C."/>
            <person name="Ding S.J."/>
            <person name="Wang X.J."/>
            <person name="Zhu J.G."/>
            <person name="Ruan X.D."/>
            <person name="Zhao L."/>
            <person name="Wei J.T."/>
            <person name="Ye R.Z."/>
            <person name="Que T.C."/>
            <person name="Du C.H."/>
            <person name="Zhou Y.H."/>
            <person name="Cheng J.X."/>
            <person name="Dai P.F."/>
            <person name="Guo W.B."/>
            <person name="Han X.H."/>
            <person name="Huang E.J."/>
            <person name="Li L.F."/>
            <person name="Wei W."/>
            <person name="Gao Y.C."/>
            <person name="Liu J.Z."/>
            <person name="Shao H.Z."/>
            <person name="Wang X."/>
            <person name="Wang C.C."/>
            <person name="Yang T.C."/>
            <person name="Huo Q.B."/>
            <person name="Li W."/>
            <person name="Chen H.Y."/>
            <person name="Chen S.E."/>
            <person name="Zhou L.G."/>
            <person name="Ni X.B."/>
            <person name="Tian J.H."/>
            <person name="Sheng Y."/>
            <person name="Liu T."/>
            <person name="Pan Y.S."/>
            <person name="Xia L.Y."/>
            <person name="Li J."/>
            <person name="Zhao F."/>
            <person name="Cao W.C."/>
        </authorList>
    </citation>
    <scope>NUCLEOTIDE SEQUENCE [LARGE SCALE GENOMIC DNA]</scope>
    <source>
        <strain evidence="1">Iper-2018</strain>
    </source>
</reference>
<keyword evidence="2" id="KW-1185">Reference proteome</keyword>
<accession>A0AC60QTE2</accession>
<organism evidence="1 2">
    <name type="scientific">Ixodes persulcatus</name>
    <name type="common">Taiga tick</name>
    <dbReference type="NCBI Taxonomy" id="34615"/>
    <lineage>
        <taxon>Eukaryota</taxon>
        <taxon>Metazoa</taxon>
        <taxon>Ecdysozoa</taxon>
        <taxon>Arthropoda</taxon>
        <taxon>Chelicerata</taxon>
        <taxon>Arachnida</taxon>
        <taxon>Acari</taxon>
        <taxon>Parasitiformes</taxon>
        <taxon>Ixodida</taxon>
        <taxon>Ixodoidea</taxon>
        <taxon>Ixodidae</taxon>
        <taxon>Ixodinae</taxon>
        <taxon>Ixodes</taxon>
    </lineage>
</organism>
<protein>
    <submittedName>
        <fullName evidence="1">Uncharacterized protein</fullName>
    </submittedName>
</protein>
<evidence type="ECO:0000313" key="1">
    <source>
        <dbReference type="EMBL" id="KAG0440074.1"/>
    </source>
</evidence>
<name>A0AC60QTE2_IXOPE</name>
<proteinExistence type="predicted"/>
<evidence type="ECO:0000313" key="2">
    <source>
        <dbReference type="Proteomes" id="UP000805193"/>
    </source>
</evidence>
<gene>
    <name evidence="1" type="ORF">HPB47_016418</name>
</gene>
<dbReference type="Proteomes" id="UP000805193">
    <property type="component" value="Unassembled WGS sequence"/>
</dbReference>